<dbReference type="AlphaFoldDB" id="A0A9X2YHT4"/>
<organism evidence="8 9">
    <name type="scientific">Mycobacterium yunnanensis</name>
    <dbReference type="NCBI Taxonomy" id="368477"/>
    <lineage>
        <taxon>Bacteria</taxon>
        <taxon>Bacillati</taxon>
        <taxon>Actinomycetota</taxon>
        <taxon>Actinomycetes</taxon>
        <taxon>Mycobacteriales</taxon>
        <taxon>Mycobacteriaceae</taxon>
        <taxon>Mycobacterium</taxon>
    </lineage>
</organism>
<feature type="transmembrane region" description="Helical" evidence="6">
    <location>
        <begin position="46"/>
        <end position="65"/>
    </location>
</feature>
<keyword evidence="5 6" id="KW-0472">Membrane</keyword>
<evidence type="ECO:0000256" key="6">
    <source>
        <dbReference type="SAM" id="Phobius"/>
    </source>
</evidence>
<evidence type="ECO:0000256" key="1">
    <source>
        <dbReference type="ARBA" id="ARBA00004651"/>
    </source>
</evidence>
<keyword evidence="3 6" id="KW-0812">Transmembrane</keyword>
<dbReference type="InterPro" id="IPR010432">
    <property type="entry name" value="RDD"/>
</dbReference>
<sequence length="155" mass="16572">MVDVVPVVVLALVALALAWVTRNPLCDGDPSIRDLGSQCGDAGSTPLGWWSFVACWLAMVGYAVWNLGLRQGRGGASLGKGLLGIRVLDATTQQPIGFTRSTVRLLAHVADVVPLLLGVLWPLWDRRRQSFSDKLASTVVQRNALTPVSASPITN</sequence>
<keyword evidence="4 6" id="KW-1133">Transmembrane helix</keyword>
<comment type="caution">
    <text evidence="8">The sequence shown here is derived from an EMBL/GenBank/DDBJ whole genome shotgun (WGS) entry which is preliminary data.</text>
</comment>
<gene>
    <name evidence="8" type="ORF">H7K45_03710</name>
</gene>
<evidence type="ECO:0000313" key="9">
    <source>
        <dbReference type="Proteomes" id="UP001141629"/>
    </source>
</evidence>
<feature type="transmembrane region" description="Helical" evidence="6">
    <location>
        <begin position="105"/>
        <end position="124"/>
    </location>
</feature>
<evidence type="ECO:0000256" key="4">
    <source>
        <dbReference type="ARBA" id="ARBA00022989"/>
    </source>
</evidence>
<dbReference type="EMBL" id="JACKVK010000003">
    <property type="protein sequence ID" value="MCV7419638.1"/>
    <property type="molecule type" value="Genomic_DNA"/>
</dbReference>
<dbReference type="PANTHER" id="PTHR36115:SF6">
    <property type="entry name" value="PROLINE-RICH ANTIGEN HOMOLOG"/>
    <property type="match status" value="1"/>
</dbReference>
<dbReference type="GO" id="GO:0005886">
    <property type="term" value="C:plasma membrane"/>
    <property type="evidence" value="ECO:0007669"/>
    <property type="project" value="UniProtKB-SubCell"/>
</dbReference>
<dbReference type="PANTHER" id="PTHR36115">
    <property type="entry name" value="PROLINE-RICH ANTIGEN HOMOLOG-RELATED"/>
    <property type="match status" value="1"/>
</dbReference>
<proteinExistence type="predicted"/>
<evidence type="ECO:0000313" key="8">
    <source>
        <dbReference type="EMBL" id="MCV7419638.1"/>
    </source>
</evidence>
<dbReference type="InterPro" id="IPR051791">
    <property type="entry name" value="Pra-immunoreactive"/>
</dbReference>
<keyword evidence="9" id="KW-1185">Reference proteome</keyword>
<feature type="domain" description="RDD" evidence="7">
    <location>
        <begin position="21"/>
        <end position="136"/>
    </location>
</feature>
<evidence type="ECO:0000259" key="7">
    <source>
        <dbReference type="Pfam" id="PF06271"/>
    </source>
</evidence>
<accession>A0A9X2YHT4</accession>
<dbReference type="Pfam" id="PF06271">
    <property type="entry name" value="RDD"/>
    <property type="match status" value="1"/>
</dbReference>
<comment type="subcellular location">
    <subcellularLocation>
        <location evidence="1">Cell membrane</location>
        <topology evidence="1">Multi-pass membrane protein</topology>
    </subcellularLocation>
</comment>
<evidence type="ECO:0000256" key="2">
    <source>
        <dbReference type="ARBA" id="ARBA00022475"/>
    </source>
</evidence>
<keyword evidence="2" id="KW-1003">Cell membrane</keyword>
<reference evidence="8" key="2">
    <citation type="journal article" date="2022" name="BMC Genomics">
        <title>Comparative genome analysis of mycobacteria focusing on tRNA and non-coding RNA.</title>
        <authorList>
            <person name="Behra P.R.K."/>
            <person name="Pettersson B.M.F."/>
            <person name="Ramesh M."/>
            <person name="Das S."/>
            <person name="Dasgupta S."/>
            <person name="Kirsebom L.A."/>
        </authorList>
    </citation>
    <scope>NUCLEOTIDE SEQUENCE</scope>
    <source>
        <strain evidence="8">DSM 44838</strain>
    </source>
</reference>
<dbReference type="Proteomes" id="UP001141629">
    <property type="component" value="Unassembled WGS sequence"/>
</dbReference>
<name>A0A9X2YHT4_9MYCO</name>
<evidence type="ECO:0000256" key="3">
    <source>
        <dbReference type="ARBA" id="ARBA00022692"/>
    </source>
</evidence>
<protein>
    <submittedName>
        <fullName evidence="8">RDD family protein</fullName>
    </submittedName>
</protein>
<reference evidence="8" key="1">
    <citation type="submission" date="2020-07" db="EMBL/GenBank/DDBJ databases">
        <authorList>
            <person name="Pettersson B.M.F."/>
            <person name="Behra P.R.K."/>
            <person name="Ramesh M."/>
            <person name="Das S."/>
            <person name="Dasgupta S."/>
            <person name="Kirsebom L.A."/>
        </authorList>
    </citation>
    <scope>NUCLEOTIDE SEQUENCE</scope>
    <source>
        <strain evidence="8">DSM 44838</strain>
    </source>
</reference>
<evidence type="ECO:0000256" key="5">
    <source>
        <dbReference type="ARBA" id="ARBA00023136"/>
    </source>
</evidence>